<comment type="function">
    <text evidence="5">An accessory protein needed during the final step in the assembly of 30S ribosomal subunit, possibly for assembly of the head region. Essential for efficient processing of 16S rRNA. May be needed both before and after RbfA during the maturation of 16S rRNA. It has affinity for free ribosomal 30S subunits but not for 70S ribosomes.</text>
</comment>
<comment type="subcellular location">
    <subcellularLocation>
        <location evidence="5">Cytoplasm</location>
    </subcellularLocation>
</comment>
<proteinExistence type="inferred from homology"/>
<comment type="domain">
    <text evidence="5">The PRC barrel domain binds ribosomal protein uS19.</text>
</comment>
<dbReference type="InterPro" id="IPR036976">
    <property type="entry name" value="RimM_N_sf"/>
</dbReference>
<keyword evidence="9" id="KW-1185">Reference proteome</keyword>
<evidence type="ECO:0000256" key="4">
    <source>
        <dbReference type="ARBA" id="ARBA00023186"/>
    </source>
</evidence>
<dbReference type="OrthoDB" id="9783509at2"/>
<evidence type="ECO:0000313" key="8">
    <source>
        <dbReference type="EMBL" id="RTE67001.1"/>
    </source>
</evidence>
<keyword evidence="3 5" id="KW-0698">rRNA processing</keyword>
<dbReference type="GO" id="GO:0042274">
    <property type="term" value="P:ribosomal small subunit biogenesis"/>
    <property type="evidence" value="ECO:0007669"/>
    <property type="project" value="UniProtKB-UniRule"/>
</dbReference>
<dbReference type="GO" id="GO:0006364">
    <property type="term" value="P:rRNA processing"/>
    <property type="evidence" value="ECO:0007669"/>
    <property type="project" value="UniProtKB-UniRule"/>
</dbReference>
<dbReference type="RefSeq" id="WP_126157586.1">
    <property type="nucleotide sequence ID" value="NZ_RQXW01000003.1"/>
</dbReference>
<dbReference type="InterPro" id="IPR002676">
    <property type="entry name" value="RimM_N"/>
</dbReference>
<dbReference type="HAMAP" id="MF_00014">
    <property type="entry name" value="Ribosome_mat_RimM"/>
    <property type="match status" value="1"/>
</dbReference>
<evidence type="ECO:0000256" key="5">
    <source>
        <dbReference type="HAMAP-Rule" id="MF_00014"/>
    </source>
</evidence>
<protein>
    <recommendedName>
        <fullName evidence="5">Ribosome maturation factor RimM</fullName>
    </recommendedName>
</protein>
<dbReference type="Proteomes" id="UP000283087">
    <property type="component" value="Unassembled WGS sequence"/>
</dbReference>
<dbReference type="GO" id="GO:0043022">
    <property type="term" value="F:ribosome binding"/>
    <property type="evidence" value="ECO:0007669"/>
    <property type="project" value="InterPro"/>
</dbReference>
<comment type="caution">
    <text evidence="8">The sequence shown here is derived from an EMBL/GenBank/DDBJ whole genome shotgun (WGS) entry which is preliminary data.</text>
</comment>
<gene>
    <name evidence="5 8" type="primary">rimM</name>
    <name evidence="8" type="ORF">EH243_05245</name>
</gene>
<dbReference type="Gene3D" id="2.40.30.60">
    <property type="entry name" value="RimM"/>
    <property type="match status" value="1"/>
</dbReference>
<accession>A0A430KU04</accession>
<dbReference type="EMBL" id="RQXW01000003">
    <property type="protein sequence ID" value="RTE67001.1"/>
    <property type="molecule type" value="Genomic_DNA"/>
</dbReference>
<keyword evidence="1 5" id="KW-0963">Cytoplasm</keyword>
<reference evidence="8 9" key="1">
    <citation type="submission" date="2018-11" db="EMBL/GenBank/DDBJ databases">
        <title>The draft genome sequence of Amphritea opalescens ANRC-JH13T.</title>
        <authorList>
            <person name="Fang Z."/>
            <person name="Zhang Y."/>
            <person name="Han X."/>
        </authorList>
    </citation>
    <scope>NUCLEOTIDE SEQUENCE [LARGE SCALE GENOMIC DNA]</scope>
    <source>
        <strain evidence="8 9">ANRC-JH13</strain>
    </source>
</reference>
<dbReference type="AlphaFoldDB" id="A0A430KU04"/>
<evidence type="ECO:0000256" key="1">
    <source>
        <dbReference type="ARBA" id="ARBA00022490"/>
    </source>
</evidence>
<dbReference type="GO" id="GO:0005737">
    <property type="term" value="C:cytoplasm"/>
    <property type="evidence" value="ECO:0007669"/>
    <property type="project" value="UniProtKB-SubCell"/>
</dbReference>
<evidence type="ECO:0000256" key="3">
    <source>
        <dbReference type="ARBA" id="ARBA00022552"/>
    </source>
</evidence>
<organism evidence="8 9">
    <name type="scientific">Amphritea opalescens</name>
    <dbReference type="NCBI Taxonomy" id="2490544"/>
    <lineage>
        <taxon>Bacteria</taxon>
        <taxon>Pseudomonadati</taxon>
        <taxon>Pseudomonadota</taxon>
        <taxon>Gammaproteobacteria</taxon>
        <taxon>Oceanospirillales</taxon>
        <taxon>Oceanospirillaceae</taxon>
        <taxon>Amphritea</taxon>
    </lineage>
</organism>
<keyword evidence="2 5" id="KW-0690">Ribosome biogenesis</keyword>
<comment type="subunit">
    <text evidence="5">Binds ribosomal protein uS19.</text>
</comment>
<name>A0A430KU04_9GAMM</name>
<dbReference type="InterPro" id="IPR027275">
    <property type="entry name" value="PRC-brl_dom"/>
</dbReference>
<dbReference type="InterPro" id="IPR011033">
    <property type="entry name" value="PRC_barrel-like_sf"/>
</dbReference>
<evidence type="ECO:0000256" key="2">
    <source>
        <dbReference type="ARBA" id="ARBA00022517"/>
    </source>
</evidence>
<dbReference type="NCBIfam" id="TIGR02273">
    <property type="entry name" value="16S_RimM"/>
    <property type="match status" value="1"/>
</dbReference>
<keyword evidence="4 5" id="KW-0143">Chaperone</keyword>
<dbReference type="Gene3D" id="2.30.30.240">
    <property type="entry name" value="PRC-barrel domain"/>
    <property type="match status" value="1"/>
</dbReference>
<dbReference type="InterPro" id="IPR009000">
    <property type="entry name" value="Transl_B-barrel_sf"/>
</dbReference>
<dbReference type="Pfam" id="PF05239">
    <property type="entry name" value="PRC"/>
    <property type="match status" value="1"/>
</dbReference>
<dbReference type="GO" id="GO:0005840">
    <property type="term" value="C:ribosome"/>
    <property type="evidence" value="ECO:0007669"/>
    <property type="project" value="InterPro"/>
</dbReference>
<comment type="similarity">
    <text evidence="5">Belongs to the RimM family.</text>
</comment>
<evidence type="ECO:0000313" key="9">
    <source>
        <dbReference type="Proteomes" id="UP000283087"/>
    </source>
</evidence>
<sequence>MSGYTSEDITTVGRITTLYGVKGWVKVYSHTEPMESILDYSPWLLNINGQWLPFKIADGKKHGKGLVAKLAGVDDRDLAKQYCGVDIAIESSLLPELEEGDFYWSQLEKLDVLTESGDKLGKVSHLIATGSNDVLVVKGNAESIDRRERLIPYLPDQVVKKINLEEGTIRVDWDPEF</sequence>
<dbReference type="SUPFAM" id="SSF50346">
    <property type="entry name" value="PRC-barrel domain"/>
    <property type="match status" value="1"/>
</dbReference>
<feature type="domain" description="RimM N-terminal" evidence="6">
    <location>
        <begin position="11"/>
        <end position="91"/>
    </location>
</feature>
<dbReference type="PANTHER" id="PTHR33692">
    <property type="entry name" value="RIBOSOME MATURATION FACTOR RIMM"/>
    <property type="match status" value="1"/>
</dbReference>
<dbReference type="SUPFAM" id="SSF50447">
    <property type="entry name" value="Translation proteins"/>
    <property type="match status" value="1"/>
</dbReference>
<dbReference type="PANTHER" id="PTHR33692:SF1">
    <property type="entry name" value="RIBOSOME MATURATION FACTOR RIMM"/>
    <property type="match status" value="1"/>
</dbReference>
<feature type="domain" description="PRC-barrel" evidence="7">
    <location>
        <begin position="100"/>
        <end position="172"/>
    </location>
</feature>
<evidence type="ECO:0000259" key="6">
    <source>
        <dbReference type="Pfam" id="PF01782"/>
    </source>
</evidence>
<dbReference type="InterPro" id="IPR011961">
    <property type="entry name" value="RimM"/>
</dbReference>
<dbReference type="Pfam" id="PF01782">
    <property type="entry name" value="RimM"/>
    <property type="match status" value="1"/>
</dbReference>
<evidence type="ECO:0000259" key="7">
    <source>
        <dbReference type="Pfam" id="PF05239"/>
    </source>
</evidence>